<reference evidence="2 3" key="2">
    <citation type="submission" date="2020-08" db="EMBL/GenBank/DDBJ databases">
        <title>Adhaeribacter dokdonensis sp. nov., isolated from the rhizosphere of Elymus tsukushiensis, a plant native to the Dokdo Islands, Republic of Korea.</title>
        <authorList>
            <person name="Ghim S.Y."/>
        </authorList>
    </citation>
    <scope>NUCLEOTIDE SEQUENCE [LARGE SCALE GENOMIC DNA]</scope>
    <source>
        <strain evidence="2 3">KUDC8001</strain>
    </source>
</reference>
<protein>
    <submittedName>
        <fullName evidence="2">Uncharacterized protein</fullName>
    </submittedName>
</protein>
<dbReference type="KEGG" id="add:HUW48_06050"/>
<evidence type="ECO:0000256" key="1">
    <source>
        <dbReference type="SAM" id="SignalP"/>
    </source>
</evidence>
<dbReference type="AlphaFoldDB" id="A0A7L7L4D4"/>
<name>A0A7L7L4D4_9BACT</name>
<reference evidence="2 3" key="1">
    <citation type="submission" date="2020-06" db="EMBL/GenBank/DDBJ databases">
        <authorList>
            <person name="Hwang Y.J."/>
        </authorList>
    </citation>
    <scope>NUCLEOTIDE SEQUENCE [LARGE SCALE GENOMIC DNA]</scope>
    <source>
        <strain evidence="2 3">KUDC8001</strain>
    </source>
</reference>
<proteinExistence type="predicted"/>
<keyword evidence="1" id="KW-0732">Signal</keyword>
<keyword evidence="3" id="KW-1185">Reference proteome</keyword>
<organism evidence="2 3">
    <name type="scientific">Adhaeribacter radiodurans</name>
    <dbReference type="NCBI Taxonomy" id="2745197"/>
    <lineage>
        <taxon>Bacteria</taxon>
        <taxon>Pseudomonadati</taxon>
        <taxon>Bacteroidota</taxon>
        <taxon>Cytophagia</taxon>
        <taxon>Cytophagales</taxon>
        <taxon>Hymenobacteraceae</taxon>
        <taxon>Adhaeribacter</taxon>
    </lineage>
</organism>
<accession>A0A7L7L4D4</accession>
<feature type="signal peptide" evidence="1">
    <location>
        <begin position="1"/>
        <end position="22"/>
    </location>
</feature>
<evidence type="ECO:0000313" key="3">
    <source>
        <dbReference type="Proteomes" id="UP000514509"/>
    </source>
</evidence>
<gene>
    <name evidence="2" type="ORF">HUW48_06050</name>
</gene>
<dbReference type="EMBL" id="CP055153">
    <property type="protein sequence ID" value="QMU27633.1"/>
    <property type="molecule type" value="Genomic_DNA"/>
</dbReference>
<feature type="chain" id="PRO_5029499067" evidence="1">
    <location>
        <begin position="23"/>
        <end position="194"/>
    </location>
</feature>
<dbReference type="RefSeq" id="WP_182414828.1">
    <property type="nucleotide sequence ID" value="NZ_CP055153.1"/>
</dbReference>
<dbReference type="Proteomes" id="UP000514509">
    <property type="component" value="Chromosome"/>
</dbReference>
<sequence length="194" mass="22194">MKTFKRLAGMALFTFLASHANAQKFDIVITSKGDTLAGTIIGERFTSLKFKDLTGTRFEKFSSSQVKEFRTNKKIFISKNVPGEVEPLFLERLEAGSIALYEYYKRTGATGNSYIIKWYASKNNEPLIELKTNWGATTARKERKAAFEELIKDDTELYNQYLPIKSFDYNTLSSFIKKYNNSRAQLSSKILSKD</sequence>
<evidence type="ECO:0000313" key="2">
    <source>
        <dbReference type="EMBL" id="QMU27633.1"/>
    </source>
</evidence>